<evidence type="ECO:0000313" key="3">
    <source>
        <dbReference type="EMBL" id="OGH68809.1"/>
    </source>
</evidence>
<dbReference type="InterPro" id="IPR052913">
    <property type="entry name" value="Glycopeptide_resist_protein"/>
</dbReference>
<evidence type="ECO:0000259" key="2">
    <source>
        <dbReference type="Pfam" id="PF12229"/>
    </source>
</evidence>
<accession>A0A1F6MB17</accession>
<sequence>MSVRSKLLVIFSVKITILLLVLVGYAVVYEKMYEKKVFPGVYMGDTTLSGMTRDELVRFIENFNNLFSKEGIRLTVTDQNGEEHKITLSPIVSGGDNAVEILRLNSDEFARLALGVGRSPFLLPRLWEPLINRFIFPRRLTVPVSINEKNLIDALRQSLGKFEQPPENARVSFTNPFTTDYKILPERAGVAFDYSEIARRLRSNVSRLSFDSVKITLTQYSPTVTAKEVEAIAARLPMLFEGGEFVMRYEDGTGEAEEWAINPGMLKNWLDVERGEKNSLLFSLTEAEVKNFLDTIKPDIEVEAREAKFEIENGKVKEFQASRTGIALDGDASYQAIAQAFRERNFKADATTTVINLATIVAEPKLKTTEVNDFGISEIIGSGTSTFKDSHTNRIKNIAHAVERLNGVLIKPDEEFSALKSAGPFTSANGYLPEQVIKGREIKLEIGGGMCQIGTTLFRMAMNSGMDITARRNHSLVVGYYADPVNGNPGTDATLYEPYLDLKFKNDTGSHLLLQTAIDYNKQMLTFTLWGKPDGRAGWYTHPLVSKWIPSGDPQEIKVDDGTLKPGEIKCQAAFRGAVASFIYTRITPAGERLERIFDSYYRPLPKICTVGVEKGMVTSTPPLPLSLFEAL</sequence>
<keyword evidence="1" id="KW-0472">Membrane</keyword>
<dbReference type="Pfam" id="PF12229">
    <property type="entry name" value="PG_binding_4"/>
    <property type="match status" value="1"/>
</dbReference>
<evidence type="ECO:0000256" key="1">
    <source>
        <dbReference type="SAM" id="Phobius"/>
    </source>
</evidence>
<dbReference type="PANTHER" id="PTHR35788">
    <property type="entry name" value="EXPORTED PROTEIN-RELATED"/>
    <property type="match status" value="1"/>
</dbReference>
<dbReference type="InterPro" id="IPR007391">
    <property type="entry name" value="Vancomycin_resist_VanW"/>
</dbReference>
<name>A0A1F6MB17_9BACT</name>
<organism evidence="3 4">
    <name type="scientific">Candidatus Magasanikbacteria bacterium RIFCSPHIGHO2_01_FULL_47_8</name>
    <dbReference type="NCBI Taxonomy" id="1798673"/>
    <lineage>
        <taxon>Bacteria</taxon>
        <taxon>Candidatus Magasanikiibacteriota</taxon>
    </lineage>
</organism>
<proteinExistence type="predicted"/>
<protein>
    <recommendedName>
        <fullName evidence="2">YoaR-like putative peptidoglycan binding domain-containing protein</fullName>
    </recommendedName>
</protein>
<keyword evidence="1" id="KW-1133">Transmembrane helix</keyword>
<dbReference type="EMBL" id="MFPU01000079">
    <property type="protein sequence ID" value="OGH68809.1"/>
    <property type="molecule type" value="Genomic_DNA"/>
</dbReference>
<dbReference type="Proteomes" id="UP000177953">
    <property type="component" value="Unassembled WGS sequence"/>
</dbReference>
<feature type="domain" description="YoaR-like putative peptidoglycan binding" evidence="2">
    <location>
        <begin position="275"/>
        <end position="344"/>
    </location>
</feature>
<dbReference type="PANTHER" id="PTHR35788:SF1">
    <property type="entry name" value="EXPORTED PROTEIN"/>
    <property type="match status" value="1"/>
</dbReference>
<reference evidence="3 4" key="1">
    <citation type="journal article" date="2016" name="Nat. Commun.">
        <title>Thousands of microbial genomes shed light on interconnected biogeochemical processes in an aquifer system.</title>
        <authorList>
            <person name="Anantharaman K."/>
            <person name="Brown C.T."/>
            <person name="Hug L.A."/>
            <person name="Sharon I."/>
            <person name="Castelle C.J."/>
            <person name="Probst A.J."/>
            <person name="Thomas B.C."/>
            <person name="Singh A."/>
            <person name="Wilkins M.J."/>
            <person name="Karaoz U."/>
            <person name="Brodie E.L."/>
            <person name="Williams K.H."/>
            <person name="Hubbard S.S."/>
            <person name="Banfield J.F."/>
        </authorList>
    </citation>
    <scope>NUCLEOTIDE SEQUENCE [LARGE SCALE GENOMIC DNA]</scope>
</reference>
<gene>
    <name evidence="3" type="ORF">A2754_03435</name>
</gene>
<dbReference type="Pfam" id="PF04294">
    <property type="entry name" value="VanW"/>
    <property type="match status" value="1"/>
</dbReference>
<feature type="transmembrane region" description="Helical" evidence="1">
    <location>
        <begin position="7"/>
        <end position="28"/>
    </location>
</feature>
<evidence type="ECO:0000313" key="4">
    <source>
        <dbReference type="Proteomes" id="UP000177953"/>
    </source>
</evidence>
<dbReference type="InterPro" id="IPR022029">
    <property type="entry name" value="YoaR-like_PG-bd"/>
</dbReference>
<keyword evidence="1" id="KW-0812">Transmembrane</keyword>
<comment type="caution">
    <text evidence="3">The sequence shown here is derived from an EMBL/GenBank/DDBJ whole genome shotgun (WGS) entry which is preliminary data.</text>
</comment>
<dbReference type="AlphaFoldDB" id="A0A1F6MB17"/>